<feature type="transmembrane region" description="Helical" evidence="1">
    <location>
        <begin position="42"/>
        <end position="67"/>
    </location>
</feature>
<keyword evidence="3" id="KW-1185">Reference proteome</keyword>
<dbReference type="Proteomes" id="UP000828390">
    <property type="component" value="Unassembled WGS sequence"/>
</dbReference>
<accession>A0A9D4S4J9</accession>
<evidence type="ECO:0000313" key="2">
    <source>
        <dbReference type="EMBL" id="KAH3890355.1"/>
    </source>
</evidence>
<sequence>MELLVNNLPSLAVAAVAIAIFIRSSAVLVPSLDKVAPKYLELVAFTYFSPFMVMYPLALFVLFTMIFDIFRADLQPYAPALL</sequence>
<keyword evidence="1" id="KW-0472">Membrane</keyword>
<gene>
    <name evidence="2" type="ORF">DPMN_014434</name>
</gene>
<reference evidence="2" key="1">
    <citation type="journal article" date="2019" name="bioRxiv">
        <title>The Genome of the Zebra Mussel, Dreissena polymorpha: A Resource for Invasive Species Research.</title>
        <authorList>
            <person name="McCartney M.A."/>
            <person name="Auch B."/>
            <person name="Kono T."/>
            <person name="Mallez S."/>
            <person name="Zhang Y."/>
            <person name="Obille A."/>
            <person name="Becker A."/>
            <person name="Abrahante J.E."/>
            <person name="Garbe J."/>
            <person name="Badalamenti J.P."/>
            <person name="Herman A."/>
            <person name="Mangelson H."/>
            <person name="Liachko I."/>
            <person name="Sullivan S."/>
            <person name="Sone E.D."/>
            <person name="Koren S."/>
            <person name="Silverstein K.A.T."/>
            <person name="Beckman K.B."/>
            <person name="Gohl D.M."/>
        </authorList>
    </citation>
    <scope>NUCLEOTIDE SEQUENCE</scope>
    <source>
        <strain evidence="2">Duluth1</strain>
        <tissue evidence="2">Whole animal</tissue>
    </source>
</reference>
<name>A0A9D4S4J9_DREPO</name>
<comment type="caution">
    <text evidence="2">The sequence shown here is derived from an EMBL/GenBank/DDBJ whole genome shotgun (WGS) entry which is preliminary data.</text>
</comment>
<keyword evidence="1" id="KW-1133">Transmembrane helix</keyword>
<evidence type="ECO:0000313" key="3">
    <source>
        <dbReference type="Proteomes" id="UP000828390"/>
    </source>
</evidence>
<dbReference type="EMBL" id="JAIWYP010000001">
    <property type="protein sequence ID" value="KAH3890355.1"/>
    <property type="molecule type" value="Genomic_DNA"/>
</dbReference>
<keyword evidence="1" id="KW-0812">Transmembrane</keyword>
<organism evidence="2 3">
    <name type="scientific">Dreissena polymorpha</name>
    <name type="common">Zebra mussel</name>
    <name type="synonym">Mytilus polymorpha</name>
    <dbReference type="NCBI Taxonomy" id="45954"/>
    <lineage>
        <taxon>Eukaryota</taxon>
        <taxon>Metazoa</taxon>
        <taxon>Spiralia</taxon>
        <taxon>Lophotrochozoa</taxon>
        <taxon>Mollusca</taxon>
        <taxon>Bivalvia</taxon>
        <taxon>Autobranchia</taxon>
        <taxon>Heteroconchia</taxon>
        <taxon>Euheterodonta</taxon>
        <taxon>Imparidentia</taxon>
        <taxon>Neoheterodontei</taxon>
        <taxon>Myida</taxon>
        <taxon>Dreissenoidea</taxon>
        <taxon>Dreissenidae</taxon>
        <taxon>Dreissena</taxon>
    </lineage>
</organism>
<dbReference type="AlphaFoldDB" id="A0A9D4S4J9"/>
<protein>
    <submittedName>
        <fullName evidence="2">Uncharacterized protein</fullName>
    </submittedName>
</protein>
<reference evidence="2" key="2">
    <citation type="submission" date="2020-11" db="EMBL/GenBank/DDBJ databases">
        <authorList>
            <person name="McCartney M.A."/>
            <person name="Auch B."/>
            <person name="Kono T."/>
            <person name="Mallez S."/>
            <person name="Becker A."/>
            <person name="Gohl D.M."/>
            <person name="Silverstein K.A.T."/>
            <person name="Koren S."/>
            <person name="Bechman K.B."/>
            <person name="Herman A."/>
            <person name="Abrahante J.E."/>
            <person name="Garbe J."/>
        </authorList>
    </citation>
    <scope>NUCLEOTIDE SEQUENCE</scope>
    <source>
        <strain evidence="2">Duluth1</strain>
        <tissue evidence="2">Whole animal</tissue>
    </source>
</reference>
<evidence type="ECO:0000256" key="1">
    <source>
        <dbReference type="SAM" id="Phobius"/>
    </source>
</evidence>
<proteinExistence type="predicted"/>